<comment type="caution">
    <text evidence="1">The sequence shown here is derived from an EMBL/GenBank/DDBJ whole genome shotgun (WGS) entry which is preliminary data.</text>
</comment>
<name>A0A8T2YNM0_POPDE</name>
<dbReference type="Proteomes" id="UP000807159">
    <property type="component" value="Chromosome 6"/>
</dbReference>
<protein>
    <submittedName>
        <fullName evidence="1">Uncharacterized protein</fullName>
    </submittedName>
</protein>
<evidence type="ECO:0000313" key="1">
    <source>
        <dbReference type="EMBL" id="KAH8506651.1"/>
    </source>
</evidence>
<gene>
    <name evidence="1" type="ORF">H0E87_013448</name>
</gene>
<reference evidence="1" key="1">
    <citation type="journal article" date="2021" name="J. Hered.">
        <title>Genome Assembly of Salicaceae Populus deltoides (Eastern Cottonwood) I-69 Based on Nanopore Sequencing and Hi-C Technologies.</title>
        <authorList>
            <person name="Bai S."/>
            <person name="Wu H."/>
            <person name="Zhang J."/>
            <person name="Pan Z."/>
            <person name="Zhao W."/>
            <person name="Li Z."/>
            <person name="Tong C."/>
        </authorList>
    </citation>
    <scope>NUCLEOTIDE SEQUENCE</scope>
    <source>
        <tissue evidence="1">Leaf</tissue>
    </source>
</reference>
<organism evidence="1 2">
    <name type="scientific">Populus deltoides</name>
    <name type="common">Eastern poplar</name>
    <name type="synonym">Eastern cottonwood</name>
    <dbReference type="NCBI Taxonomy" id="3696"/>
    <lineage>
        <taxon>Eukaryota</taxon>
        <taxon>Viridiplantae</taxon>
        <taxon>Streptophyta</taxon>
        <taxon>Embryophyta</taxon>
        <taxon>Tracheophyta</taxon>
        <taxon>Spermatophyta</taxon>
        <taxon>Magnoliopsida</taxon>
        <taxon>eudicotyledons</taxon>
        <taxon>Gunneridae</taxon>
        <taxon>Pentapetalae</taxon>
        <taxon>rosids</taxon>
        <taxon>fabids</taxon>
        <taxon>Malpighiales</taxon>
        <taxon>Salicaceae</taxon>
        <taxon>Saliceae</taxon>
        <taxon>Populus</taxon>
    </lineage>
</organism>
<sequence length="129" mass="13649">MFVACVDGDHRLLVATKDIHVHPFSSLSLRVFLPDTSVTSALPTPMITAAICLPQIGTRDHVPGAFEDGFKVLNWFAKQSNLAACGRLGAQSHIFDSCGASMVEPWLAAHGDASGYPFGLTCLSCSSGI</sequence>
<accession>A0A8T2YNM0</accession>
<proteinExistence type="predicted"/>
<dbReference type="EMBL" id="JACEGQ020000006">
    <property type="protein sequence ID" value="KAH8506651.1"/>
    <property type="molecule type" value="Genomic_DNA"/>
</dbReference>
<evidence type="ECO:0000313" key="2">
    <source>
        <dbReference type="Proteomes" id="UP000807159"/>
    </source>
</evidence>
<keyword evidence="2" id="KW-1185">Reference proteome</keyword>
<dbReference type="AlphaFoldDB" id="A0A8T2YNM0"/>